<evidence type="ECO:0000313" key="4">
    <source>
        <dbReference type="EMBL" id="KAF9595746.1"/>
    </source>
</evidence>
<dbReference type="GO" id="GO:0008270">
    <property type="term" value="F:zinc ion binding"/>
    <property type="evidence" value="ECO:0007669"/>
    <property type="project" value="UniProtKB-KW"/>
</dbReference>
<evidence type="ECO:0000313" key="5">
    <source>
        <dbReference type="Proteomes" id="UP000631114"/>
    </source>
</evidence>
<dbReference type="Proteomes" id="UP000631114">
    <property type="component" value="Unassembled WGS sequence"/>
</dbReference>
<feature type="region of interest" description="Disordered" evidence="2">
    <location>
        <begin position="1"/>
        <end position="68"/>
    </location>
</feature>
<dbReference type="SUPFAM" id="SSF57756">
    <property type="entry name" value="Retrovirus zinc finger-like domains"/>
    <property type="match status" value="1"/>
</dbReference>
<feature type="region of interest" description="Disordered" evidence="2">
    <location>
        <begin position="117"/>
        <end position="177"/>
    </location>
</feature>
<dbReference type="SMART" id="SM00343">
    <property type="entry name" value="ZnF_C2HC"/>
    <property type="match status" value="1"/>
</dbReference>
<feature type="domain" description="CCHC-type" evidence="3">
    <location>
        <begin position="180"/>
        <end position="197"/>
    </location>
</feature>
<dbReference type="Gene3D" id="4.10.60.10">
    <property type="entry name" value="Zinc finger, CCHC-type"/>
    <property type="match status" value="1"/>
</dbReference>
<dbReference type="AlphaFoldDB" id="A0A835HAJ0"/>
<sequence length="206" mass="23312">MVMNRGTRTRQGRGASAPSVGIGVNAPGIGRGANAPGIGRGGAVPEPNVEQPPHEHRAEVVAPGGRGDDDEAWQKMVERFIKLKPEKFSGTSDLGDADNWREDMKKIFNELDHILHDRPNDASKTDSKKENKDKYDNYSKRFKAQNQQGQNSQPWKKQRTGWQNHGQTRQGDRLIPHEERRCYRCGDQGHIASYCKNPRREFQNQN</sequence>
<comment type="caution">
    <text evidence="4">The sequence shown here is derived from an EMBL/GenBank/DDBJ whole genome shotgun (WGS) entry which is preliminary data.</text>
</comment>
<feature type="compositionally biased region" description="Polar residues" evidence="2">
    <location>
        <begin position="144"/>
        <end position="169"/>
    </location>
</feature>
<dbReference type="InterPro" id="IPR036875">
    <property type="entry name" value="Znf_CCHC_sf"/>
</dbReference>
<feature type="compositionally biased region" description="Basic and acidic residues" evidence="2">
    <location>
        <begin position="117"/>
        <end position="139"/>
    </location>
</feature>
<dbReference type="InterPro" id="IPR001878">
    <property type="entry name" value="Znf_CCHC"/>
</dbReference>
<proteinExistence type="predicted"/>
<evidence type="ECO:0000259" key="3">
    <source>
        <dbReference type="PROSITE" id="PS50158"/>
    </source>
</evidence>
<gene>
    <name evidence="4" type="ORF">IFM89_003488</name>
</gene>
<dbReference type="EMBL" id="JADFTS010000007">
    <property type="protein sequence ID" value="KAF9595746.1"/>
    <property type="molecule type" value="Genomic_DNA"/>
</dbReference>
<dbReference type="GO" id="GO:0003676">
    <property type="term" value="F:nucleic acid binding"/>
    <property type="evidence" value="ECO:0007669"/>
    <property type="project" value="InterPro"/>
</dbReference>
<accession>A0A835HAJ0</accession>
<dbReference type="OrthoDB" id="1936908at2759"/>
<keyword evidence="5" id="KW-1185">Reference proteome</keyword>
<dbReference type="PROSITE" id="PS50158">
    <property type="entry name" value="ZF_CCHC"/>
    <property type="match status" value="1"/>
</dbReference>
<protein>
    <recommendedName>
        <fullName evidence="3">CCHC-type domain-containing protein</fullName>
    </recommendedName>
</protein>
<organism evidence="4 5">
    <name type="scientific">Coptis chinensis</name>
    <dbReference type="NCBI Taxonomy" id="261450"/>
    <lineage>
        <taxon>Eukaryota</taxon>
        <taxon>Viridiplantae</taxon>
        <taxon>Streptophyta</taxon>
        <taxon>Embryophyta</taxon>
        <taxon>Tracheophyta</taxon>
        <taxon>Spermatophyta</taxon>
        <taxon>Magnoliopsida</taxon>
        <taxon>Ranunculales</taxon>
        <taxon>Ranunculaceae</taxon>
        <taxon>Coptidoideae</taxon>
        <taxon>Coptis</taxon>
    </lineage>
</organism>
<keyword evidence="1" id="KW-0862">Zinc</keyword>
<evidence type="ECO:0000256" key="2">
    <source>
        <dbReference type="SAM" id="MobiDB-lite"/>
    </source>
</evidence>
<keyword evidence="1" id="KW-0479">Metal-binding</keyword>
<evidence type="ECO:0000256" key="1">
    <source>
        <dbReference type="PROSITE-ProRule" id="PRU00047"/>
    </source>
</evidence>
<name>A0A835HAJ0_9MAGN</name>
<keyword evidence="1" id="KW-0863">Zinc-finger</keyword>
<reference evidence="4 5" key="1">
    <citation type="submission" date="2020-10" db="EMBL/GenBank/DDBJ databases">
        <title>The Coptis chinensis genome and diversification of protoberbering-type alkaloids.</title>
        <authorList>
            <person name="Wang B."/>
            <person name="Shu S."/>
            <person name="Song C."/>
            <person name="Liu Y."/>
        </authorList>
    </citation>
    <scope>NUCLEOTIDE SEQUENCE [LARGE SCALE GENOMIC DNA]</scope>
    <source>
        <strain evidence="4">HL-2020</strain>
        <tissue evidence="4">Leaf</tissue>
    </source>
</reference>